<feature type="region of interest" description="Disordered" evidence="2">
    <location>
        <begin position="592"/>
        <end position="619"/>
    </location>
</feature>
<dbReference type="GO" id="GO:0000993">
    <property type="term" value="F:RNA polymerase II complex binding"/>
    <property type="evidence" value="ECO:0007669"/>
    <property type="project" value="InterPro"/>
</dbReference>
<organism evidence="5 6">
    <name type="scientific">Pseudallescheria apiosperma</name>
    <name type="common">Scedosporium apiospermum</name>
    <dbReference type="NCBI Taxonomy" id="563466"/>
    <lineage>
        <taxon>Eukaryota</taxon>
        <taxon>Fungi</taxon>
        <taxon>Dikarya</taxon>
        <taxon>Ascomycota</taxon>
        <taxon>Pezizomycotina</taxon>
        <taxon>Sordariomycetes</taxon>
        <taxon>Hypocreomycetidae</taxon>
        <taxon>Microascales</taxon>
        <taxon>Microascaceae</taxon>
        <taxon>Scedosporium</taxon>
    </lineage>
</organism>
<dbReference type="FunFam" id="1.25.40.90:FF:000016">
    <property type="entry name" value="mRNA cleavage factor complex component Pcf11"/>
    <property type="match status" value="1"/>
</dbReference>
<dbReference type="GO" id="GO:0007034">
    <property type="term" value="P:vacuolar transport"/>
    <property type="evidence" value="ECO:0007669"/>
    <property type="project" value="UniProtKB-ARBA"/>
</dbReference>
<dbReference type="GO" id="GO:0035091">
    <property type="term" value="F:phosphatidylinositol binding"/>
    <property type="evidence" value="ECO:0007669"/>
    <property type="project" value="InterPro"/>
</dbReference>
<dbReference type="PANTHER" id="PTHR15921">
    <property type="entry name" value="PRE-MRNA CLEAVAGE COMPLEX II"/>
    <property type="match status" value="1"/>
</dbReference>
<evidence type="ECO:0000256" key="1">
    <source>
        <dbReference type="ARBA" id="ARBA00011446"/>
    </source>
</evidence>
<dbReference type="PROSITE" id="PS51391">
    <property type="entry name" value="CID"/>
    <property type="match status" value="1"/>
</dbReference>
<feature type="region of interest" description="Disordered" evidence="2">
    <location>
        <begin position="664"/>
        <end position="710"/>
    </location>
</feature>
<feature type="compositionally biased region" description="Polar residues" evidence="2">
    <location>
        <begin position="314"/>
        <end position="326"/>
    </location>
</feature>
<feature type="compositionally biased region" description="Basic and acidic residues" evidence="2">
    <location>
        <begin position="594"/>
        <end position="607"/>
    </location>
</feature>
<evidence type="ECO:0000259" key="3">
    <source>
        <dbReference type="PROSITE" id="PS50179"/>
    </source>
</evidence>
<evidence type="ECO:0008006" key="7">
    <source>
        <dbReference type="Google" id="ProtNLM"/>
    </source>
</evidence>
<dbReference type="AlphaFoldDB" id="A0A084GFM7"/>
<dbReference type="OrthoDB" id="343582at2759"/>
<dbReference type="SMART" id="SM00582">
    <property type="entry name" value="RPR"/>
    <property type="match status" value="1"/>
</dbReference>
<dbReference type="PROSITE" id="PS50179">
    <property type="entry name" value="VHS"/>
    <property type="match status" value="1"/>
</dbReference>
<protein>
    <recommendedName>
        <fullName evidence="7">CID domain-containing protein</fullName>
    </recommendedName>
</protein>
<feature type="compositionally biased region" description="Pro residues" evidence="2">
    <location>
        <begin position="405"/>
        <end position="425"/>
    </location>
</feature>
<dbReference type="KEGG" id="sapo:SAPIO_CDS1001"/>
<dbReference type="GO" id="GO:0043130">
    <property type="term" value="F:ubiquitin binding"/>
    <property type="evidence" value="ECO:0007669"/>
    <property type="project" value="InterPro"/>
</dbReference>
<dbReference type="GO" id="GO:0006369">
    <property type="term" value="P:termination of RNA polymerase II transcription"/>
    <property type="evidence" value="ECO:0007669"/>
    <property type="project" value="InterPro"/>
</dbReference>
<feature type="domain" description="CID" evidence="4">
    <location>
        <begin position="6"/>
        <end position="144"/>
    </location>
</feature>
<sequence length="710" mass="76919">MSYENAAAEVAEDFKTALEDMTSISRIEIMNLCQIARENTEHAFEISEVLVAHINRTAPQKKLAALYVLDAIVKNVGTPYTLYVAPKLFSTFMEAYARVEHPVRRKMEEMLKTWKGPVPGSMDTKPVFPPDVVKPIENALIKAHTSAMQTLQQHRKTQPHILGRPPPSAPHRNTPTPPGMPHGTHGHPYAHHAAPDVNGTGTPQHQTPPFVPPRSGTQSMPPTHGAHAYYGTPQQPGYVAGVNADVLNKDIEDLVLATRVEYAQNPHDGSIPTRLKALMDLQAIVQAKNLPQDQLVLVKKQVDELAVKMRVPQVGSSTTSSTPNYQHQHHVSLPTSVAPPPSTSSAGTTPVPLPLAQVPTPVPTASAPVPAQPQGHVTIDSLLGKGALAALLAQQAERSARSTPAPAPPATHAPPQPPPVMPAAAPPQAQDPMALIHQLRQAGLLGAAGHAGAPVAPPPAPAVPSIPTRAMQSAALASLPPVLARVLSPMKAWAPPPPPADSRELSWNLASLQVVRPYLFPALYGELGPQCSQCGRRFKADAEGKKKKTAHMDWHFRVRQRMAEAEKRGQYRSHYVPKHDWIKSREEVDLDYSAEEKDTTTSEEASKPPEQQYIRVPDPSSGISKVCPICQEQFENKWLDSAQEWVWLDAKMVGNRAYHASCHAEATKDRDRATTPSFGGGGRGFTPEPVLGKRKADVSADSKTLKKGRS</sequence>
<dbReference type="Proteomes" id="UP000028545">
    <property type="component" value="Unassembled WGS sequence"/>
</dbReference>
<dbReference type="GO" id="GO:0031124">
    <property type="term" value="P:mRNA 3'-end processing"/>
    <property type="evidence" value="ECO:0007669"/>
    <property type="project" value="InterPro"/>
</dbReference>
<feature type="compositionally biased region" description="Low complexity" evidence="2">
    <location>
        <begin position="343"/>
        <end position="373"/>
    </location>
</feature>
<feature type="compositionally biased region" description="Pro residues" evidence="2">
    <location>
        <begin position="164"/>
        <end position="180"/>
    </location>
</feature>
<dbReference type="RefSeq" id="XP_016645938.1">
    <property type="nucleotide sequence ID" value="XM_016783672.1"/>
</dbReference>
<gene>
    <name evidence="5" type="ORF">SAPIO_CDS1001</name>
</gene>
<dbReference type="InterPro" id="IPR045154">
    <property type="entry name" value="PCF11-like"/>
</dbReference>
<accession>A0A084GFM7</accession>
<evidence type="ECO:0000313" key="6">
    <source>
        <dbReference type="Proteomes" id="UP000028545"/>
    </source>
</evidence>
<dbReference type="GO" id="GO:0005737">
    <property type="term" value="C:cytoplasm"/>
    <property type="evidence" value="ECO:0007669"/>
    <property type="project" value="TreeGrafter"/>
</dbReference>
<dbReference type="Pfam" id="PF11526">
    <property type="entry name" value="Pfc11_Clp1_ID"/>
    <property type="match status" value="1"/>
</dbReference>
<dbReference type="GO" id="GO:0016192">
    <property type="term" value="P:vesicle-mediated transport"/>
    <property type="evidence" value="ECO:0007669"/>
    <property type="project" value="UniProtKB-ARBA"/>
</dbReference>
<dbReference type="GeneID" id="27719163"/>
<keyword evidence="6" id="KW-1185">Reference proteome</keyword>
<comment type="caution">
    <text evidence="5">The sequence shown here is derived from an EMBL/GenBank/DDBJ whole genome shotgun (WGS) entry which is preliminary data.</text>
</comment>
<feature type="region of interest" description="Disordered" evidence="2">
    <location>
        <begin position="313"/>
        <end position="373"/>
    </location>
</feature>
<dbReference type="Pfam" id="PF21936">
    <property type="entry name" value="Pcf11_C"/>
    <property type="match status" value="1"/>
</dbReference>
<dbReference type="PANTHER" id="PTHR15921:SF3">
    <property type="entry name" value="PRE-MRNA CLEAVAGE COMPLEX 2 PROTEIN PCF11"/>
    <property type="match status" value="1"/>
</dbReference>
<evidence type="ECO:0000256" key="2">
    <source>
        <dbReference type="SAM" id="MobiDB-lite"/>
    </source>
</evidence>
<dbReference type="InterPro" id="IPR047415">
    <property type="entry name" value="Pcf11_CID"/>
</dbReference>
<evidence type="ECO:0000259" key="4">
    <source>
        <dbReference type="PROSITE" id="PS51391"/>
    </source>
</evidence>
<evidence type="ECO:0000313" key="5">
    <source>
        <dbReference type="EMBL" id="KEZ46139.1"/>
    </source>
</evidence>
<feature type="region of interest" description="Disordered" evidence="2">
    <location>
        <begin position="149"/>
        <end position="226"/>
    </location>
</feature>
<name>A0A084GFM7_PSEDA</name>
<feature type="compositionally biased region" description="Basic and acidic residues" evidence="2">
    <location>
        <begin position="694"/>
        <end position="704"/>
    </location>
</feature>
<dbReference type="EMBL" id="JOWA01000044">
    <property type="protein sequence ID" value="KEZ46139.1"/>
    <property type="molecule type" value="Genomic_DNA"/>
</dbReference>
<dbReference type="HOGENOM" id="CLU_015606_0_0_1"/>
<comment type="subunit">
    <text evidence="1">Component of the ESCRT-0 complex composed of HSE1 and VPS27.</text>
</comment>
<proteinExistence type="predicted"/>
<dbReference type="InterPro" id="IPR002014">
    <property type="entry name" value="VHS_dom"/>
</dbReference>
<feature type="region of interest" description="Disordered" evidence="2">
    <location>
        <begin position="394"/>
        <end position="427"/>
    </location>
</feature>
<dbReference type="InterPro" id="IPR054127">
    <property type="entry name" value="Pcf11_C"/>
</dbReference>
<dbReference type="InterPro" id="IPR006569">
    <property type="entry name" value="CID_dom"/>
</dbReference>
<feature type="domain" description="VHS" evidence="3">
    <location>
        <begin position="29"/>
        <end position="114"/>
    </location>
</feature>
<dbReference type="CDD" id="cd16982">
    <property type="entry name" value="CID_Pcf11"/>
    <property type="match status" value="1"/>
</dbReference>
<dbReference type="OMA" id="ARSDFAN"/>
<dbReference type="GO" id="GO:0005849">
    <property type="term" value="C:mRNA cleavage factor complex"/>
    <property type="evidence" value="ECO:0007669"/>
    <property type="project" value="InterPro"/>
</dbReference>
<dbReference type="Pfam" id="PF04818">
    <property type="entry name" value="CID"/>
    <property type="match status" value="1"/>
</dbReference>
<dbReference type="Gene3D" id="1.25.40.90">
    <property type="match status" value="1"/>
</dbReference>
<dbReference type="InterPro" id="IPR008942">
    <property type="entry name" value="ENTH_VHS"/>
</dbReference>
<dbReference type="SUPFAM" id="SSF48464">
    <property type="entry name" value="ENTH/VHS domain"/>
    <property type="match status" value="1"/>
</dbReference>
<dbReference type="GO" id="GO:0003729">
    <property type="term" value="F:mRNA binding"/>
    <property type="evidence" value="ECO:0007669"/>
    <property type="project" value="InterPro"/>
</dbReference>
<dbReference type="InterPro" id="IPR021605">
    <property type="entry name" value="Pcf11_Clp1-ID"/>
</dbReference>
<dbReference type="VEuPathDB" id="FungiDB:SAPIO_CDS1001"/>
<reference evidence="5 6" key="1">
    <citation type="journal article" date="2014" name="Genome Announc.">
        <title>Draft genome sequence of the pathogenic fungus Scedosporium apiospermum.</title>
        <authorList>
            <person name="Vandeputte P."/>
            <person name="Ghamrawi S."/>
            <person name="Rechenmann M."/>
            <person name="Iltis A."/>
            <person name="Giraud S."/>
            <person name="Fleury M."/>
            <person name="Thornton C."/>
            <person name="Delhaes L."/>
            <person name="Meyer W."/>
            <person name="Papon N."/>
            <person name="Bouchara J.P."/>
        </authorList>
    </citation>
    <scope>NUCLEOTIDE SEQUENCE [LARGE SCALE GENOMIC DNA]</scope>
    <source>
        <strain evidence="5 6">IHEM 14462</strain>
    </source>
</reference>